<dbReference type="InterPro" id="IPR000425">
    <property type="entry name" value="MIP"/>
</dbReference>
<dbReference type="Gene3D" id="1.20.1080.10">
    <property type="entry name" value="Glycerol uptake facilitator protein"/>
    <property type="match status" value="1"/>
</dbReference>
<dbReference type="KEGG" id="lji:ELX58_00955"/>
<dbReference type="GO" id="GO:0015254">
    <property type="term" value="F:glycerol channel activity"/>
    <property type="evidence" value="ECO:0007669"/>
    <property type="project" value="TreeGrafter"/>
</dbReference>
<keyword evidence="4 7" id="KW-0812">Transmembrane</keyword>
<dbReference type="Pfam" id="PF00230">
    <property type="entry name" value="MIP"/>
    <property type="match status" value="1"/>
</dbReference>
<dbReference type="SUPFAM" id="SSF81338">
    <property type="entry name" value="Aquaporin-like"/>
    <property type="match status" value="1"/>
</dbReference>
<evidence type="ECO:0000256" key="6">
    <source>
        <dbReference type="ARBA" id="ARBA00023136"/>
    </source>
</evidence>
<evidence type="ECO:0000256" key="3">
    <source>
        <dbReference type="ARBA" id="ARBA00022448"/>
    </source>
</evidence>
<sequence length="232" mass="26264">MINTPAVTGEFVGTYIMMTLGLGISVIINYFLYPNGQSRYLTGFYWGISIWIASMIGTGIWNTANFNPLFSIAQGLNQQITWSVVIGEIMVQILATWLASATVHRIWKHWLITLPLNLNFFATVPRRFNHNWYNFFWEAGGTALITINAQLLPLANLPWWVNVTWSSIVMFILITIVAPITGAAFNPTRDLVPREYFSFLISHDYAQWNYAIVPLMGPIVGCGLVMIIKLLI</sequence>
<keyword evidence="10" id="KW-1185">Reference proteome</keyword>
<dbReference type="AlphaFoldDB" id="A0A4P6ZJG6"/>
<evidence type="ECO:0000256" key="2">
    <source>
        <dbReference type="ARBA" id="ARBA00006175"/>
    </source>
</evidence>
<keyword evidence="6 8" id="KW-0472">Membrane</keyword>
<feature type="transmembrane region" description="Helical" evidence="8">
    <location>
        <begin position="80"/>
        <end position="98"/>
    </location>
</feature>
<organism evidence="9 10">
    <name type="scientific">Acetilactobacillus jinshanensis</name>
    <dbReference type="NCBI Taxonomy" id="1720083"/>
    <lineage>
        <taxon>Bacteria</taxon>
        <taxon>Bacillati</taxon>
        <taxon>Bacillota</taxon>
        <taxon>Bacilli</taxon>
        <taxon>Lactobacillales</taxon>
        <taxon>Lactobacillaceae</taxon>
        <taxon>Acetilactobacillus</taxon>
    </lineage>
</organism>
<dbReference type="InterPro" id="IPR023271">
    <property type="entry name" value="Aquaporin-like"/>
</dbReference>
<evidence type="ECO:0008006" key="11">
    <source>
        <dbReference type="Google" id="ProtNLM"/>
    </source>
</evidence>
<evidence type="ECO:0000313" key="9">
    <source>
        <dbReference type="EMBL" id="QBP17768.1"/>
    </source>
</evidence>
<proteinExistence type="inferred from homology"/>
<evidence type="ECO:0000256" key="4">
    <source>
        <dbReference type="ARBA" id="ARBA00022692"/>
    </source>
</evidence>
<reference evidence="10" key="1">
    <citation type="submission" date="2018-12" db="EMBL/GenBank/DDBJ databases">
        <title>A new species of lactobacillus.</title>
        <authorList>
            <person name="Jian Y."/>
            <person name="Xin L."/>
            <person name="Hong Z.J."/>
            <person name="Ming L.Z."/>
            <person name="Hong X.Z."/>
        </authorList>
    </citation>
    <scope>NUCLEOTIDE SEQUENCE [LARGE SCALE GENOMIC DNA]</scope>
    <source>
        <strain evidence="10">HSLZ-75</strain>
    </source>
</reference>
<evidence type="ECO:0000256" key="1">
    <source>
        <dbReference type="ARBA" id="ARBA00004141"/>
    </source>
</evidence>
<comment type="subcellular location">
    <subcellularLocation>
        <location evidence="1">Membrane</location>
        <topology evidence="1">Multi-pass membrane protein</topology>
    </subcellularLocation>
</comment>
<accession>A0A4P6ZJG6</accession>
<evidence type="ECO:0000256" key="7">
    <source>
        <dbReference type="RuleBase" id="RU000477"/>
    </source>
</evidence>
<feature type="transmembrane region" description="Helical" evidence="8">
    <location>
        <begin position="12"/>
        <end position="33"/>
    </location>
</feature>
<gene>
    <name evidence="9" type="ORF">ELX58_00955</name>
</gene>
<dbReference type="GO" id="GO:0005886">
    <property type="term" value="C:plasma membrane"/>
    <property type="evidence" value="ECO:0007669"/>
    <property type="project" value="TreeGrafter"/>
</dbReference>
<keyword evidence="3 7" id="KW-0813">Transport</keyword>
<dbReference type="OrthoDB" id="9807293at2"/>
<name>A0A4P6ZJG6_9LACO</name>
<dbReference type="EMBL" id="CP034726">
    <property type="protein sequence ID" value="QBP17768.1"/>
    <property type="molecule type" value="Genomic_DNA"/>
</dbReference>
<dbReference type="PRINTS" id="PR00783">
    <property type="entry name" value="MINTRINSICP"/>
</dbReference>
<dbReference type="Proteomes" id="UP000294321">
    <property type="component" value="Chromosome"/>
</dbReference>
<comment type="similarity">
    <text evidence="2 7">Belongs to the MIP/aquaporin (TC 1.A.8) family.</text>
</comment>
<feature type="transmembrane region" description="Helical" evidence="8">
    <location>
        <begin position="159"/>
        <end position="185"/>
    </location>
</feature>
<feature type="transmembrane region" description="Helical" evidence="8">
    <location>
        <begin position="40"/>
        <end position="60"/>
    </location>
</feature>
<keyword evidence="5 8" id="KW-1133">Transmembrane helix</keyword>
<evidence type="ECO:0000313" key="10">
    <source>
        <dbReference type="Proteomes" id="UP000294321"/>
    </source>
</evidence>
<feature type="transmembrane region" description="Helical" evidence="8">
    <location>
        <begin position="134"/>
        <end position="152"/>
    </location>
</feature>
<dbReference type="RefSeq" id="WP_133441313.1">
    <property type="nucleotide sequence ID" value="NZ_CP034726.1"/>
</dbReference>
<protein>
    <recommendedName>
        <fullName evidence="11">Aquaporin family protein</fullName>
    </recommendedName>
</protein>
<dbReference type="PANTHER" id="PTHR43829:SF9">
    <property type="entry name" value="AQUAPORIN-9"/>
    <property type="match status" value="1"/>
</dbReference>
<evidence type="ECO:0000256" key="8">
    <source>
        <dbReference type="SAM" id="Phobius"/>
    </source>
</evidence>
<dbReference type="InterPro" id="IPR050363">
    <property type="entry name" value="MIP/Aquaporin"/>
</dbReference>
<evidence type="ECO:0000256" key="5">
    <source>
        <dbReference type="ARBA" id="ARBA00022989"/>
    </source>
</evidence>
<feature type="transmembrane region" description="Helical" evidence="8">
    <location>
        <begin position="205"/>
        <end position="228"/>
    </location>
</feature>
<dbReference type="PANTHER" id="PTHR43829">
    <property type="entry name" value="AQUAPORIN OR AQUAGLYCEROPORIN RELATED"/>
    <property type="match status" value="1"/>
</dbReference>